<sequence length="146" mass="16090">MKKLSSLLLLCVAVIFSSHAAAGRQGCEIKKSKIRTQMEYAKRYGNYNRLAGLERALARVEAACSDGYSGASYRLDGYSGASRLDGYSGASGVSGRLDKISGKEDKVKRRELELDRAIASGDMEKVRDKAHKLNEAKQELAEARRW</sequence>
<dbReference type="EMBL" id="LR134155">
    <property type="protein sequence ID" value="VEA70074.1"/>
    <property type="molecule type" value="Genomic_DNA"/>
</dbReference>
<dbReference type="STRING" id="61652.AXX16_1245"/>
<reference evidence="2 3" key="1">
    <citation type="submission" date="2018-12" db="EMBL/GenBank/DDBJ databases">
        <authorList>
            <consortium name="Pathogen Informatics"/>
        </authorList>
    </citation>
    <scope>NUCLEOTIDE SEQUENCE [LARGE SCALE GENOMIC DNA]</scope>
    <source>
        <strain evidence="2 3">NCTC9419</strain>
    </source>
</reference>
<name>A0A447QJ09_SERRU</name>
<organism evidence="2 3">
    <name type="scientific">Serratia rubidaea</name>
    <name type="common">Serratia marinorubra</name>
    <dbReference type="NCBI Taxonomy" id="61652"/>
    <lineage>
        <taxon>Bacteria</taxon>
        <taxon>Pseudomonadati</taxon>
        <taxon>Pseudomonadota</taxon>
        <taxon>Gammaproteobacteria</taxon>
        <taxon>Enterobacterales</taxon>
        <taxon>Yersiniaceae</taxon>
        <taxon>Serratia</taxon>
    </lineage>
</organism>
<evidence type="ECO:0000313" key="3">
    <source>
        <dbReference type="Proteomes" id="UP000271603"/>
    </source>
</evidence>
<dbReference type="InterPro" id="IPR009468">
    <property type="entry name" value="DUF1090"/>
</dbReference>
<accession>A0A447QJ09</accession>
<protein>
    <submittedName>
        <fullName evidence="2">Protein of uncharacterized function (DUF1090)</fullName>
    </submittedName>
</protein>
<gene>
    <name evidence="2" type="primary">yqjC_2</name>
    <name evidence="2" type="ORF">NCTC9419_01566</name>
</gene>
<feature type="signal peptide" evidence="1">
    <location>
        <begin position="1"/>
        <end position="20"/>
    </location>
</feature>
<dbReference type="Pfam" id="PF06476">
    <property type="entry name" value="DUF1090"/>
    <property type="match status" value="2"/>
</dbReference>
<keyword evidence="1" id="KW-0732">Signal</keyword>
<feature type="chain" id="PRO_5019052362" evidence="1">
    <location>
        <begin position="21"/>
        <end position="146"/>
    </location>
</feature>
<evidence type="ECO:0000256" key="1">
    <source>
        <dbReference type="SAM" id="SignalP"/>
    </source>
</evidence>
<dbReference type="KEGG" id="srz:AXX16_1245"/>
<proteinExistence type="predicted"/>
<dbReference type="AlphaFoldDB" id="A0A447QJ09"/>
<dbReference type="RefSeq" id="WP_061322299.1">
    <property type="nucleotide sequence ID" value="NZ_CP014474.1"/>
</dbReference>
<evidence type="ECO:0000313" key="2">
    <source>
        <dbReference type="EMBL" id="VEA70074.1"/>
    </source>
</evidence>
<dbReference type="Proteomes" id="UP000271603">
    <property type="component" value="Chromosome"/>
</dbReference>